<evidence type="ECO:0000313" key="8">
    <source>
        <dbReference type="Proteomes" id="UP000664417"/>
    </source>
</evidence>
<dbReference type="AlphaFoldDB" id="A0A8J7QA09"/>
<evidence type="ECO:0000256" key="3">
    <source>
        <dbReference type="ARBA" id="ARBA00023125"/>
    </source>
</evidence>
<dbReference type="SUPFAM" id="SSF46689">
    <property type="entry name" value="Homeodomain-like"/>
    <property type="match status" value="1"/>
</dbReference>
<dbReference type="EMBL" id="JAFREP010000014">
    <property type="protein sequence ID" value="MBO1319759.1"/>
    <property type="molecule type" value="Genomic_DNA"/>
</dbReference>
<dbReference type="RefSeq" id="WP_207859666.1">
    <property type="nucleotide sequence ID" value="NZ_JAFREP010000014.1"/>
</dbReference>
<evidence type="ECO:0000256" key="1">
    <source>
        <dbReference type="ARBA" id="ARBA00022491"/>
    </source>
</evidence>
<reference evidence="7" key="1">
    <citation type="submission" date="2021-03" db="EMBL/GenBank/DDBJ databases">
        <authorList>
            <person name="Wang G."/>
        </authorList>
    </citation>
    <scope>NUCLEOTIDE SEQUENCE</scope>
    <source>
        <strain evidence="7">KCTC 12899</strain>
    </source>
</reference>
<keyword evidence="8" id="KW-1185">Reference proteome</keyword>
<dbReference type="PROSITE" id="PS01081">
    <property type="entry name" value="HTH_TETR_1"/>
    <property type="match status" value="1"/>
</dbReference>
<keyword evidence="3 5" id="KW-0238">DNA-binding</keyword>
<keyword evidence="1" id="KW-0678">Repressor</keyword>
<evidence type="ECO:0000256" key="4">
    <source>
        <dbReference type="ARBA" id="ARBA00023163"/>
    </source>
</evidence>
<evidence type="ECO:0000256" key="5">
    <source>
        <dbReference type="PROSITE-ProRule" id="PRU00335"/>
    </source>
</evidence>
<evidence type="ECO:0000313" key="7">
    <source>
        <dbReference type="EMBL" id="MBO1319759.1"/>
    </source>
</evidence>
<dbReference type="Pfam" id="PF13977">
    <property type="entry name" value="TetR_C_6"/>
    <property type="match status" value="1"/>
</dbReference>
<organism evidence="7 8">
    <name type="scientific">Acanthopleuribacter pedis</name>
    <dbReference type="NCBI Taxonomy" id="442870"/>
    <lineage>
        <taxon>Bacteria</taxon>
        <taxon>Pseudomonadati</taxon>
        <taxon>Acidobacteriota</taxon>
        <taxon>Holophagae</taxon>
        <taxon>Acanthopleuribacterales</taxon>
        <taxon>Acanthopleuribacteraceae</taxon>
        <taxon>Acanthopleuribacter</taxon>
    </lineage>
</organism>
<name>A0A8J7QA09_9BACT</name>
<feature type="domain" description="HTH tetR-type" evidence="6">
    <location>
        <begin position="8"/>
        <end position="68"/>
    </location>
</feature>
<protein>
    <submittedName>
        <fullName evidence="7">TetR family transcriptional regulator</fullName>
    </submittedName>
</protein>
<dbReference type="InterPro" id="IPR001647">
    <property type="entry name" value="HTH_TetR"/>
</dbReference>
<gene>
    <name evidence="7" type="ORF">J3U88_14885</name>
</gene>
<feature type="DNA-binding region" description="H-T-H motif" evidence="5">
    <location>
        <begin position="31"/>
        <end position="50"/>
    </location>
</feature>
<evidence type="ECO:0000259" key="6">
    <source>
        <dbReference type="PROSITE" id="PS50977"/>
    </source>
</evidence>
<dbReference type="InterPro" id="IPR050624">
    <property type="entry name" value="HTH-type_Tx_Regulator"/>
</dbReference>
<dbReference type="PANTHER" id="PTHR43479:SF11">
    <property type="entry name" value="ACREF_ENVCD OPERON REPRESSOR-RELATED"/>
    <property type="match status" value="1"/>
</dbReference>
<dbReference type="PRINTS" id="PR00455">
    <property type="entry name" value="HTHTETR"/>
</dbReference>
<keyword evidence="4" id="KW-0804">Transcription</keyword>
<dbReference type="Gene3D" id="1.10.357.10">
    <property type="entry name" value="Tetracycline Repressor, domain 2"/>
    <property type="match status" value="1"/>
</dbReference>
<dbReference type="InterPro" id="IPR009057">
    <property type="entry name" value="Homeodomain-like_sf"/>
</dbReference>
<dbReference type="Proteomes" id="UP000664417">
    <property type="component" value="Unassembled WGS sequence"/>
</dbReference>
<dbReference type="InterPro" id="IPR036271">
    <property type="entry name" value="Tet_transcr_reg_TetR-rel_C_sf"/>
</dbReference>
<sequence>MGRHKNTDTRREQIVTALLQVMSAHGFEKASIRTIAEAAKLSPGLIHYHFKNKAEILHALIEQLADHARARYDHLSEGLTDPRAKIHAFITARLALGDGADPKAVAAWVVIGTEALRQEKVRELYSRAIETQMQILSDLLATLINEADAKKTAAVILAAMEGAYRLEAAASEIMPKNYAASTVRKMVDAMLDDAG</sequence>
<dbReference type="GO" id="GO:0003677">
    <property type="term" value="F:DNA binding"/>
    <property type="evidence" value="ECO:0007669"/>
    <property type="project" value="UniProtKB-UniRule"/>
</dbReference>
<dbReference type="PROSITE" id="PS50977">
    <property type="entry name" value="HTH_TETR_2"/>
    <property type="match status" value="1"/>
</dbReference>
<dbReference type="InterPro" id="IPR039538">
    <property type="entry name" value="BetI_C"/>
</dbReference>
<keyword evidence="2" id="KW-0805">Transcription regulation</keyword>
<dbReference type="Pfam" id="PF00440">
    <property type="entry name" value="TetR_N"/>
    <property type="match status" value="1"/>
</dbReference>
<dbReference type="SUPFAM" id="SSF48498">
    <property type="entry name" value="Tetracyclin repressor-like, C-terminal domain"/>
    <property type="match status" value="1"/>
</dbReference>
<comment type="caution">
    <text evidence="7">The sequence shown here is derived from an EMBL/GenBank/DDBJ whole genome shotgun (WGS) entry which is preliminary data.</text>
</comment>
<dbReference type="PANTHER" id="PTHR43479">
    <property type="entry name" value="ACREF/ENVCD OPERON REPRESSOR-RELATED"/>
    <property type="match status" value="1"/>
</dbReference>
<evidence type="ECO:0000256" key="2">
    <source>
        <dbReference type="ARBA" id="ARBA00023015"/>
    </source>
</evidence>
<proteinExistence type="predicted"/>
<accession>A0A8J7QA09</accession>
<dbReference type="InterPro" id="IPR023772">
    <property type="entry name" value="DNA-bd_HTH_TetR-type_CS"/>
</dbReference>